<keyword evidence="1" id="KW-0812">Transmembrane</keyword>
<feature type="signal peptide" evidence="2">
    <location>
        <begin position="1"/>
        <end position="18"/>
    </location>
</feature>
<keyword evidence="1" id="KW-1133">Transmembrane helix</keyword>
<dbReference type="Proteomes" id="UP000281553">
    <property type="component" value="Unassembled WGS sequence"/>
</dbReference>
<keyword evidence="1" id="KW-0472">Membrane</keyword>
<keyword evidence="2" id="KW-0732">Signal</keyword>
<feature type="transmembrane region" description="Helical" evidence="1">
    <location>
        <begin position="104"/>
        <end position="129"/>
    </location>
</feature>
<gene>
    <name evidence="3" type="ORF">DILT_LOCUS1953</name>
</gene>
<accession>A0A3P6REG6</accession>
<feature type="chain" id="PRO_5018132933" evidence="2">
    <location>
        <begin position="19"/>
        <end position="158"/>
    </location>
</feature>
<evidence type="ECO:0000256" key="1">
    <source>
        <dbReference type="SAM" id="Phobius"/>
    </source>
</evidence>
<sequence>MSFLCSTLTFSIYCCCSCHPRPPPRPHHNHPLLGPALRPSSSYFSFFARPLCSCSSLCYTFASSIYCCSCRFHLPFLRPPQPPALPTPRPLPTLLRSRPILPPLLLLCRLHLILLHILLLLLLPLLLLFPLPRPLLSLISFFNISLPLWLLRLLLLFM</sequence>
<feature type="transmembrane region" description="Helical" evidence="1">
    <location>
        <begin position="135"/>
        <end position="157"/>
    </location>
</feature>
<proteinExistence type="predicted"/>
<dbReference type="EMBL" id="UYRU01017893">
    <property type="protein sequence ID" value="VDK53210.1"/>
    <property type="molecule type" value="Genomic_DNA"/>
</dbReference>
<organism evidence="3 4">
    <name type="scientific">Dibothriocephalus latus</name>
    <name type="common">Fish tapeworm</name>
    <name type="synonym">Diphyllobothrium latum</name>
    <dbReference type="NCBI Taxonomy" id="60516"/>
    <lineage>
        <taxon>Eukaryota</taxon>
        <taxon>Metazoa</taxon>
        <taxon>Spiralia</taxon>
        <taxon>Lophotrochozoa</taxon>
        <taxon>Platyhelminthes</taxon>
        <taxon>Cestoda</taxon>
        <taxon>Eucestoda</taxon>
        <taxon>Diphyllobothriidea</taxon>
        <taxon>Diphyllobothriidae</taxon>
        <taxon>Dibothriocephalus</taxon>
    </lineage>
</organism>
<keyword evidence="4" id="KW-1185">Reference proteome</keyword>
<evidence type="ECO:0000256" key="2">
    <source>
        <dbReference type="SAM" id="SignalP"/>
    </source>
</evidence>
<name>A0A3P6REG6_DIBLA</name>
<dbReference type="AlphaFoldDB" id="A0A3P6REG6"/>
<reference evidence="3 4" key="1">
    <citation type="submission" date="2018-11" db="EMBL/GenBank/DDBJ databases">
        <authorList>
            <consortium name="Pathogen Informatics"/>
        </authorList>
    </citation>
    <scope>NUCLEOTIDE SEQUENCE [LARGE SCALE GENOMIC DNA]</scope>
</reference>
<evidence type="ECO:0000313" key="3">
    <source>
        <dbReference type="EMBL" id="VDK53210.1"/>
    </source>
</evidence>
<protein>
    <submittedName>
        <fullName evidence="3">Uncharacterized protein</fullName>
    </submittedName>
</protein>
<evidence type="ECO:0000313" key="4">
    <source>
        <dbReference type="Proteomes" id="UP000281553"/>
    </source>
</evidence>